<comment type="similarity">
    <text evidence="2">Belongs to the peptidase M1 family.</text>
</comment>
<dbReference type="CDD" id="cd09601">
    <property type="entry name" value="M1_APN-Q_like"/>
    <property type="match status" value="1"/>
</dbReference>
<keyword evidence="6 12" id="KW-0378">Hydrolase</keyword>
<reference evidence="12" key="1">
    <citation type="submission" date="2018-06" db="EMBL/GenBank/DDBJ databases">
        <authorList>
            <person name="Zhirakovskaya E."/>
        </authorList>
    </citation>
    <scope>NUCLEOTIDE SEQUENCE</scope>
</reference>
<evidence type="ECO:0000256" key="6">
    <source>
        <dbReference type="ARBA" id="ARBA00022801"/>
    </source>
</evidence>
<dbReference type="Pfam" id="PF17900">
    <property type="entry name" value="Peptidase_M1_N"/>
    <property type="match status" value="1"/>
</dbReference>
<dbReference type="GO" id="GO:0005615">
    <property type="term" value="C:extracellular space"/>
    <property type="evidence" value="ECO:0007669"/>
    <property type="project" value="TreeGrafter"/>
</dbReference>
<evidence type="ECO:0000256" key="3">
    <source>
        <dbReference type="ARBA" id="ARBA00022438"/>
    </source>
</evidence>
<dbReference type="GO" id="GO:0016020">
    <property type="term" value="C:membrane"/>
    <property type="evidence" value="ECO:0007669"/>
    <property type="project" value="TreeGrafter"/>
</dbReference>
<dbReference type="Pfam" id="PF01433">
    <property type="entry name" value="Peptidase_M1"/>
    <property type="match status" value="1"/>
</dbReference>
<dbReference type="InterPro" id="IPR042097">
    <property type="entry name" value="Aminopeptidase_N-like_N_sf"/>
</dbReference>
<dbReference type="GO" id="GO:0070006">
    <property type="term" value="F:metalloaminopeptidase activity"/>
    <property type="evidence" value="ECO:0007669"/>
    <property type="project" value="TreeGrafter"/>
</dbReference>
<evidence type="ECO:0000256" key="2">
    <source>
        <dbReference type="ARBA" id="ARBA00010136"/>
    </source>
</evidence>
<dbReference type="FunFam" id="1.10.390.10:FF:000006">
    <property type="entry name" value="Puromycin-sensitive aminopeptidase"/>
    <property type="match status" value="1"/>
</dbReference>
<sequence>MVVAIFMALTLSACGSEQNVQQEPAYSADIPKGQLPHSIRPTHYQIDLKIIPDDSDFSGQVTIDLTFDVTTDFMWLHGQDLTVSKAELTLENGKTIPVTYAQVDPTGIAKLSFPAKVGPGKAQLKITYKGKVSDALQGIYRVKDGDYNYTYTQFEAIDARRAFPGFDEPGFKVPFDVSLTIPTGLEGLGNTPEISRTNLGNGFTKMTFATTKPLPSYLVAFAVGPFDVVEWQDMPKTAVRDHTVPLRGIATKGKGDKLTYALEHSAEILGALEDYFQIPYPYAKLDILAVPDFAYGAMENAGAITYREQLLLLDENSSLGLKKRYMGVHAHELAHQWFGNLVTPVWWNDIWLNEAFATWMSQTALNNFLPKYKFRQGLLRGSLGAMRGDSLVSARQIRQPILSNDDIVTAFDGITYQKGGGVLAMIESFMGPEEFRAGIHDYMTRYAFKNATSNDFITAIGKKSTRVPMEQVRAAFNSFLEQPGIPYLDIRSAYEGENTVLTIAQSRYFPLGSSGDTDKSWIVPACFGYAIDGKAHKYCTLLDQKTMTVTLPDRGKLDYLMPNLNGAGYYRFALDGAGWSALFSHQNDLSAESMLSLTNSFTAAMDAGKLDFAAFVEVAPSIIASSSYRVATTPMTPLAFMHDKVATTAAEKAKVSALSVKLYGPKLAVIGFNAKADDSGEVTNLRRALVGHLAFVGKDEALRAKLTDMAKRYVGYGSDGQIHGDRVDSNLISPALIVGVEDLGADFGRHLLDLYLKSTDGTVRGRLLQAASSTKDADLAAEVRDLVLSDKMRANEVNVVLGTQMFSDDLRDGAWDWFQANFNGVKARIPGFSQSRITGFASDFCSLEKRDEVKAFFTPRVKTIAGGSRSLAQTLETIELCVAKVKFHRPGLAEFPGK</sequence>
<keyword evidence="7" id="KW-0862">Zinc</keyword>
<organism evidence="12">
    <name type="scientific">hydrothermal vent metagenome</name>
    <dbReference type="NCBI Taxonomy" id="652676"/>
    <lineage>
        <taxon>unclassified sequences</taxon>
        <taxon>metagenomes</taxon>
        <taxon>ecological metagenomes</taxon>
    </lineage>
</organism>
<dbReference type="InterPro" id="IPR014782">
    <property type="entry name" value="Peptidase_M1_dom"/>
</dbReference>
<dbReference type="PRINTS" id="PR00756">
    <property type="entry name" value="ALADIPTASE"/>
</dbReference>
<evidence type="ECO:0000256" key="5">
    <source>
        <dbReference type="ARBA" id="ARBA00022723"/>
    </source>
</evidence>
<feature type="domain" description="Peptidase M1 membrane alanine aminopeptidase" evidence="9">
    <location>
        <begin position="260"/>
        <end position="472"/>
    </location>
</feature>
<dbReference type="InterPro" id="IPR050344">
    <property type="entry name" value="Peptidase_M1_aminopeptidases"/>
</dbReference>
<dbReference type="PANTHER" id="PTHR11533">
    <property type="entry name" value="PROTEASE M1 ZINC METALLOPROTEASE"/>
    <property type="match status" value="1"/>
</dbReference>
<evidence type="ECO:0000313" key="12">
    <source>
        <dbReference type="EMBL" id="VAV87432.1"/>
    </source>
</evidence>
<evidence type="ECO:0000256" key="4">
    <source>
        <dbReference type="ARBA" id="ARBA00022670"/>
    </source>
</evidence>
<feature type="domain" description="Aminopeptidase N-like N-terminal" evidence="11">
    <location>
        <begin position="41"/>
        <end position="218"/>
    </location>
</feature>
<dbReference type="EC" id="3.4.11.2" evidence="12"/>
<keyword evidence="5" id="KW-0479">Metal-binding</keyword>
<proteinExistence type="inferred from homology"/>
<evidence type="ECO:0000256" key="1">
    <source>
        <dbReference type="ARBA" id="ARBA00001947"/>
    </source>
</evidence>
<dbReference type="Gene3D" id="1.25.50.20">
    <property type="match status" value="1"/>
</dbReference>
<protein>
    <submittedName>
        <fullName evidence="12">Membrane alanine aminopeptidase N</fullName>
        <ecNumber evidence="12">3.4.11.2</ecNumber>
    </submittedName>
</protein>
<dbReference type="GO" id="GO:0043171">
    <property type="term" value="P:peptide catabolic process"/>
    <property type="evidence" value="ECO:0007669"/>
    <property type="project" value="TreeGrafter"/>
</dbReference>
<dbReference type="InterPro" id="IPR001930">
    <property type="entry name" value="Peptidase_M1"/>
</dbReference>
<keyword evidence="4" id="KW-0645">Protease</keyword>
<dbReference type="GO" id="GO:0005737">
    <property type="term" value="C:cytoplasm"/>
    <property type="evidence" value="ECO:0007669"/>
    <property type="project" value="TreeGrafter"/>
</dbReference>
<evidence type="ECO:0000259" key="11">
    <source>
        <dbReference type="Pfam" id="PF17900"/>
    </source>
</evidence>
<dbReference type="Gene3D" id="1.10.390.10">
    <property type="entry name" value="Neutral Protease Domain 2"/>
    <property type="match status" value="1"/>
</dbReference>
<dbReference type="InterPro" id="IPR027268">
    <property type="entry name" value="Peptidase_M4/M1_CTD_sf"/>
</dbReference>
<evidence type="ECO:0000256" key="8">
    <source>
        <dbReference type="ARBA" id="ARBA00023049"/>
    </source>
</evidence>
<dbReference type="GO" id="GO:0008270">
    <property type="term" value="F:zinc ion binding"/>
    <property type="evidence" value="ECO:0007669"/>
    <property type="project" value="InterPro"/>
</dbReference>
<dbReference type="GO" id="GO:0016285">
    <property type="term" value="F:alanyl aminopeptidase activity"/>
    <property type="evidence" value="ECO:0007669"/>
    <property type="project" value="UniProtKB-EC"/>
</dbReference>
<keyword evidence="3 12" id="KW-0031">Aminopeptidase</keyword>
<dbReference type="InterPro" id="IPR034016">
    <property type="entry name" value="M1_APN-typ"/>
</dbReference>
<dbReference type="SUPFAM" id="SSF63737">
    <property type="entry name" value="Leukotriene A4 hydrolase N-terminal domain"/>
    <property type="match status" value="1"/>
</dbReference>
<dbReference type="EMBL" id="UOED01000025">
    <property type="protein sequence ID" value="VAV87432.1"/>
    <property type="molecule type" value="Genomic_DNA"/>
</dbReference>
<comment type="cofactor">
    <cofactor evidence="1">
        <name>Zn(2+)</name>
        <dbReference type="ChEBI" id="CHEBI:29105"/>
    </cofactor>
</comment>
<dbReference type="SUPFAM" id="SSF55486">
    <property type="entry name" value="Metalloproteases ('zincins'), catalytic domain"/>
    <property type="match status" value="1"/>
</dbReference>
<dbReference type="InterPro" id="IPR024571">
    <property type="entry name" value="ERAP1-like_C_dom"/>
</dbReference>
<feature type="domain" description="ERAP1-like C-terminal" evidence="10">
    <location>
        <begin position="560"/>
        <end position="879"/>
    </location>
</feature>
<dbReference type="Pfam" id="PF11838">
    <property type="entry name" value="ERAP1_C"/>
    <property type="match status" value="1"/>
</dbReference>
<name>A0A3B0R4J0_9ZZZZ</name>
<dbReference type="GO" id="GO:0042277">
    <property type="term" value="F:peptide binding"/>
    <property type="evidence" value="ECO:0007669"/>
    <property type="project" value="TreeGrafter"/>
</dbReference>
<evidence type="ECO:0000259" key="10">
    <source>
        <dbReference type="Pfam" id="PF11838"/>
    </source>
</evidence>
<dbReference type="PANTHER" id="PTHR11533:SF174">
    <property type="entry name" value="PUROMYCIN-SENSITIVE AMINOPEPTIDASE-RELATED"/>
    <property type="match status" value="1"/>
</dbReference>
<dbReference type="Gene3D" id="2.60.40.1730">
    <property type="entry name" value="tricorn interacting facor f3 domain"/>
    <property type="match status" value="1"/>
</dbReference>
<dbReference type="InterPro" id="IPR045357">
    <property type="entry name" value="Aminopeptidase_N-like_N"/>
</dbReference>
<dbReference type="GO" id="GO:0006508">
    <property type="term" value="P:proteolysis"/>
    <property type="evidence" value="ECO:0007669"/>
    <property type="project" value="UniProtKB-KW"/>
</dbReference>
<keyword evidence="8" id="KW-0482">Metalloprotease</keyword>
<evidence type="ECO:0000256" key="7">
    <source>
        <dbReference type="ARBA" id="ARBA00022833"/>
    </source>
</evidence>
<accession>A0A3B0R4J0</accession>
<evidence type="ECO:0000259" key="9">
    <source>
        <dbReference type="Pfam" id="PF01433"/>
    </source>
</evidence>
<dbReference type="AlphaFoldDB" id="A0A3B0R4J0"/>
<gene>
    <name evidence="12" type="ORF">MNBD_ALPHA02-1916</name>
</gene>